<dbReference type="Pfam" id="PF02776">
    <property type="entry name" value="TPP_enzyme_N"/>
    <property type="match status" value="1"/>
</dbReference>
<evidence type="ECO:0000256" key="1">
    <source>
        <dbReference type="ARBA" id="ARBA00001946"/>
    </source>
</evidence>
<evidence type="ECO:0000256" key="4">
    <source>
        <dbReference type="ARBA" id="ARBA00022723"/>
    </source>
</evidence>
<dbReference type="InterPro" id="IPR045229">
    <property type="entry name" value="TPP_enz"/>
</dbReference>
<comment type="similarity">
    <text evidence="3 6">Belongs to the TPP enzyme family.</text>
</comment>
<dbReference type="EMBL" id="JMCB01000023">
    <property type="protein sequence ID" value="KFE62185.1"/>
    <property type="molecule type" value="Genomic_DNA"/>
</dbReference>
<dbReference type="CDD" id="cd02004">
    <property type="entry name" value="TPP_BZL_OCoD_HPCL"/>
    <property type="match status" value="1"/>
</dbReference>
<evidence type="ECO:0000259" key="9">
    <source>
        <dbReference type="Pfam" id="PF02776"/>
    </source>
</evidence>
<accession>A0A085W3C2</accession>
<dbReference type="FunFam" id="3.40.50.970:FF:000007">
    <property type="entry name" value="Acetolactate synthase"/>
    <property type="match status" value="1"/>
</dbReference>
<dbReference type="InterPro" id="IPR012000">
    <property type="entry name" value="Thiamin_PyroP_enz_cen_dom"/>
</dbReference>
<dbReference type="PANTHER" id="PTHR18968">
    <property type="entry name" value="THIAMINE PYROPHOSPHATE ENZYMES"/>
    <property type="match status" value="1"/>
</dbReference>
<dbReference type="InterPro" id="IPR011766">
    <property type="entry name" value="TPP_enzyme_TPP-bd"/>
</dbReference>
<dbReference type="OrthoDB" id="2254214at2"/>
<reference evidence="10 11" key="1">
    <citation type="submission" date="2014-04" db="EMBL/GenBank/DDBJ databases">
        <title>Genome assembly of Hyalangium minutum DSM 14724.</title>
        <authorList>
            <person name="Sharma G."/>
            <person name="Subramanian S."/>
        </authorList>
    </citation>
    <scope>NUCLEOTIDE SEQUENCE [LARGE SCALE GENOMIC DNA]</scope>
    <source>
        <strain evidence="10 11">DSM 14724</strain>
    </source>
</reference>
<gene>
    <name evidence="10" type="ORF">DB31_4291</name>
</gene>
<feature type="domain" description="Thiamine pyrophosphate enzyme central" evidence="7">
    <location>
        <begin position="193"/>
        <end position="321"/>
    </location>
</feature>
<evidence type="ECO:0000313" key="10">
    <source>
        <dbReference type="EMBL" id="KFE62185.1"/>
    </source>
</evidence>
<protein>
    <submittedName>
        <fullName evidence="10">Thiamine pyrophosphate-requiring enzyme</fullName>
    </submittedName>
</protein>
<comment type="cofactor">
    <cofactor evidence="2">
        <name>thiamine diphosphate</name>
        <dbReference type="ChEBI" id="CHEBI:58937"/>
    </cofactor>
</comment>
<sequence>MASLTGGQLVARMLKKEGVRHIFTLSGLHVAPIYAGCVEEGIHVIDTRHEQAAAHAADAYARVTRGVGVAVVTAGPGVTDALTGVANAYAASSPMILLGGAAPIFNQSRGSLQEMEQVDLFHRISKWSDRVPTPELVPSYMAKAFRVAATGRPGPVFLELAWDVLSNGADEETLNMPRQYRTDARQPPDPRKVDAAMALLQAAERPAVIAGSSIYWDGAWDALRRFCETAQVPVFLNGAGRGCLPAGHPLFFQHTRKEALTGADVVFVIGTPFDFRLNYGSEPTFSSETKIVQVDIDPVEIGRNRAVEVGIIADSFSALEAFAAAAPRVKRDTFISGLRAKEDKRLKDLEQWTQDDSVPIHHYRLAKEMSDVANAAGQDPVFIADGGNWVAMAAKVIELRKPGRWLDPGPLGCLGVGAPFAIASKVLHPERTHWIIQGDGSFGLNGMDFETAVRFKLPMVCVVGNDAAWGQIRLPQVGMFGEDKSPATLLAPTRYDKVVEALGGHGEHVTEPSQIRPALERAVASGTVACVNVMLDPEAPMKAGAMGYAV</sequence>
<dbReference type="GO" id="GO:0009099">
    <property type="term" value="P:L-valine biosynthetic process"/>
    <property type="evidence" value="ECO:0007669"/>
    <property type="project" value="TreeGrafter"/>
</dbReference>
<dbReference type="Pfam" id="PF00205">
    <property type="entry name" value="TPP_enzyme_M"/>
    <property type="match status" value="1"/>
</dbReference>
<feature type="domain" description="Thiamine pyrophosphate enzyme TPP-binding" evidence="8">
    <location>
        <begin position="385"/>
        <end position="533"/>
    </location>
</feature>
<evidence type="ECO:0000313" key="11">
    <source>
        <dbReference type="Proteomes" id="UP000028725"/>
    </source>
</evidence>
<dbReference type="CDD" id="cd07035">
    <property type="entry name" value="TPP_PYR_POX_like"/>
    <property type="match status" value="1"/>
</dbReference>
<dbReference type="Pfam" id="PF02775">
    <property type="entry name" value="TPP_enzyme_C"/>
    <property type="match status" value="1"/>
</dbReference>
<dbReference type="STRING" id="394096.DB31_4291"/>
<keyword evidence="11" id="KW-1185">Reference proteome</keyword>
<dbReference type="InterPro" id="IPR000399">
    <property type="entry name" value="TPP-bd_CS"/>
</dbReference>
<evidence type="ECO:0000256" key="5">
    <source>
        <dbReference type="ARBA" id="ARBA00023052"/>
    </source>
</evidence>
<dbReference type="InterPro" id="IPR012001">
    <property type="entry name" value="Thiamin_PyroP_enz_TPP-bd_dom"/>
</dbReference>
<dbReference type="PANTHER" id="PTHR18968:SF166">
    <property type="entry name" value="2-HYDROXYACYL-COA LYASE 2"/>
    <property type="match status" value="1"/>
</dbReference>
<dbReference type="InterPro" id="IPR029061">
    <property type="entry name" value="THDP-binding"/>
</dbReference>
<dbReference type="GO" id="GO:0003984">
    <property type="term" value="F:acetolactate synthase activity"/>
    <property type="evidence" value="ECO:0007669"/>
    <property type="project" value="TreeGrafter"/>
</dbReference>
<dbReference type="GO" id="GO:0000287">
    <property type="term" value="F:magnesium ion binding"/>
    <property type="evidence" value="ECO:0007669"/>
    <property type="project" value="InterPro"/>
</dbReference>
<evidence type="ECO:0000256" key="3">
    <source>
        <dbReference type="ARBA" id="ARBA00007812"/>
    </source>
</evidence>
<feature type="domain" description="Thiamine pyrophosphate enzyme N-terminal TPP-binding" evidence="9">
    <location>
        <begin position="5"/>
        <end position="119"/>
    </location>
</feature>
<dbReference type="GO" id="GO:0030976">
    <property type="term" value="F:thiamine pyrophosphate binding"/>
    <property type="evidence" value="ECO:0007669"/>
    <property type="project" value="InterPro"/>
</dbReference>
<evidence type="ECO:0000259" key="7">
    <source>
        <dbReference type="Pfam" id="PF00205"/>
    </source>
</evidence>
<dbReference type="PATRIC" id="fig|394096.3.peg.8025"/>
<dbReference type="Gene3D" id="3.40.50.970">
    <property type="match status" value="2"/>
</dbReference>
<evidence type="ECO:0000256" key="6">
    <source>
        <dbReference type="RuleBase" id="RU362132"/>
    </source>
</evidence>
<name>A0A085W3C2_9BACT</name>
<comment type="caution">
    <text evidence="10">The sequence shown here is derived from an EMBL/GenBank/DDBJ whole genome shotgun (WGS) entry which is preliminary data.</text>
</comment>
<organism evidence="10 11">
    <name type="scientific">Hyalangium minutum</name>
    <dbReference type="NCBI Taxonomy" id="394096"/>
    <lineage>
        <taxon>Bacteria</taxon>
        <taxon>Pseudomonadati</taxon>
        <taxon>Myxococcota</taxon>
        <taxon>Myxococcia</taxon>
        <taxon>Myxococcales</taxon>
        <taxon>Cystobacterineae</taxon>
        <taxon>Archangiaceae</taxon>
        <taxon>Hyalangium</taxon>
    </lineage>
</organism>
<evidence type="ECO:0000259" key="8">
    <source>
        <dbReference type="Pfam" id="PF02775"/>
    </source>
</evidence>
<dbReference type="SUPFAM" id="SSF52518">
    <property type="entry name" value="Thiamin diphosphate-binding fold (THDP-binding)"/>
    <property type="match status" value="2"/>
</dbReference>
<dbReference type="GO" id="GO:0050660">
    <property type="term" value="F:flavin adenine dinucleotide binding"/>
    <property type="evidence" value="ECO:0007669"/>
    <property type="project" value="TreeGrafter"/>
</dbReference>
<keyword evidence="5 6" id="KW-0786">Thiamine pyrophosphate</keyword>
<dbReference type="PROSITE" id="PS00187">
    <property type="entry name" value="TPP_ENZYMES"/>
    <property type="match status" value="1"/>
</dbReference>
<dbReference type="InterPro" id="IPR029035">
    <property type="entry name" value="DHS-like_NAD/FAD-binding_dom"/>
</dbReference>
<evidence type="ECO:0000256" key="2">
    <source>
        <dbReference type="ARBA" id="ARBA00001964"/>
    </source>
</evidence>
<comment type="cofactor">
    <cofactor evidence="1">
        <name>Mg(2+)</name>
        <dbReference type="ChEBI" id="CHEBI:18420"/>
    </cofactor>
</comment>
<dbReference type="AlphaFoldDB" id="A0A085W3C2"/>
<proteinExistence type="inferred from homology"/>
<dbReference type="Gene3D" id="3.40.50.1220">
    <property type="entry name" value="TPP-binding domain"/>
    <property type="match status" value="1"/>
</dbReference>
<dbReference type="RefSeq" id="WP_044197930.1">
    <property type="nucleotide sequence ID" value="NZ_JMCB01000023.1"/>
</dbReference>
<dbReference type="SUPFAM" id="SSF52467">
    <property type="entry name" value="DHS-like NAD/FAD-binding domain"/>
    <property type="match status" value="1"/>
</dbReference>
<dbReference type="GO" id="GO:0009097">
    <property type="term" value="P:isoleucine biosynthetic process"/>
    <property type="evidence" value="ECO:0007669"/>
    <property type="project" value="TreeGrafter"/>
</dbReference>
<dbReference type="Proteomes" id="UP000028725">
    <property type="component" value="Unassembled WGS sequence"/>
</dbReference>
<keyword evidence="4" id="KW-0479">Metal-binding</keyword>
<dbReference type="GO" id="GO:0005948">
    <property type="term" value="C:acetolactate synthase complex"/>
    <property type="evidence" value="ECO:0007669"/>
    <property type="project" value="TreeGrafter"/>
</dbReference>